<dbReference type="SMART" id="SM00404">
    <property type="entry name" value="PTPc_motif"/>
    <property type="match status" value="1"/>
</dbReference>
<keyword evidence="2" id="KW-0472">Membrane</keyword>
<reference evidence="6" key="2">
    <citation type="submission" date="2025-09" db="UniProtKB">
        <authorList>
            <consortium name="Ensembl"/>
        </authorList>
    </citation>
    <scope>IDENTIFICATION</scope>
</reference>
<dbReference type="InterPro" id="IPR000387">
    <property type="entry name" value="Tyr_Pase_dom"/>
</dbReference>
<dbReference type="SMART" id="SM00194">
    <property type="entry name" value="PTPc"/>
    <property type="match status" value="1"/>
</dbReference>
<dbReference type="SUPFAM" id="SSF52799">
    <property type="entry name" value="(Phosphotyrosine protein) phosphatases II"/>
    <property type="match status" value="1"/>
</dbReference>
<dbReference type="PANTHER" id="PTHR46957:SF5">
    <property type="entry name" value="PROTEIN-TYROSINE-PHOSPHATASE"/>
    <property type="match status" value="1"/>
</dbReference>
<dbReference type="InterPro" id="IPR029021">
    <property type="entry name" value="Prot-tyrosine_phosphatase-like"/>
</dbReference>
<dbReference type="PROSITE" id="PS50056">
    <property type="entry name" value="TYR_PHOSPHATASE_2"/>
    <property type="match status" value="1"/>
</dbReference>
<evidence type="ECO:0000259" key="5">
    <source>
        <dbReference type="PROSITE" id="PS50056"/>
    </source>
</evidence>
<dbReference type="PROSITE" id="PS00383">
    <property type="entry name" value="TYR_PHOSPHATASE_1"/>
    <property type="match status" value="1"/>
</dbReference>
<dbReference type="AlphaFoldDB" id="A0A8C9WZP1"/>
<keyword evidence="2" id="KW-1133">Transmembrane helix</keyword>
<dbReference type="InterPro" id="IPR000242">
    <property type="entry name" value="PTP_cat"/>
</dbReference>
<sequence>KWPKKKPLEEGENHCVSVEVITHYIFECVCSLHIDFFRHNYVCMFVLQVKTAETRSVRHFHFTAWPDHGVPQTTELLISFRHLVREHMDQYSRHSPTVVHCSAGVGRTGTFIAIDRLIFQIERENIVDVFGIVHDQRMHRPLMVQTEVGNGHIYLLVHVV</sequence>
<dbReference type="GeneTree" id="ENSGT00940000156870"/>
<dbReference type="PROSITE" id="PS50055">
    <property type="entry name" value="TYR_PHOSPHATASE_PTP"/>
    <property type="match status" value="1"/>
</dbReference>
<name>A0A8C9WZP1_SANLU</name>
<dbReference type="Pfam" id="PF00102">
    <property type="entry name" value="Y_phosphatase"/>
    <property type="match status" value="1"/>
</dbReference>
<proteinExistence type="predicted"/>
<keyword evidence="3" id="KW-0325">Glycoprotein</keyword>
<dbReference type="Ensembl" id="ENSSLUT00000002868.1">
    <property type="protein sequence ID" value="ENSSLUP00000002771.1"/>
    <property type="gene ID" value="ENSSLUG00000001229.1"/>
</dbReference>
<protein>
    <submittedName>
        <fullName evidence="6">Protein tyrosine phosphatase receptor type Jb, tandem duplicate 2</fullName>
    </submittedName>
</protein>
<reference evidence="6" key="1">
    <citation type="submission" date="2025-08" db="UniProtKB">
        <authorList>
            <consortium name="Ensembl"/>
        </authorList>
    </citation>
    <scope>IDENTIFICATION</scope>
</reference>
<dbReference type="InterPro" id="IPR003595">
    <property type="entry name" value="Tyr_Pase_cat"/>
</dbReference>
<dbReference type="InterPro" id="IPR050713">
    <property type="entry name" value="RTP_Phos/Ushers"/>
</dbReference>
<dbReference type="GO" id="GO:0004725">
    <property type="term" value="F:protein tyrosine phosphatase activity"/>
    <property type="evidence" value="ECO:0007669"/>
    <property type="project" value="InterPro"/>
</dbReference>
<dbReference type="InterPro" id="IPR016130">
    <property type="entry name" value="Tyr_Pase_AS"/>
</dbReference>
<evidence type="ECO:0000256" key="1">
    <source>
        <dbReference type="ARBA" id="ARBA00022692"/>
    </source>
</evidence>
<evidence type="ECO:0000256" key="3">
    <source>
        <dbReference type="ARBA" id="ARBA00023180"/>
    </source>
</evidence>
<accession>A0A8C9WZP1</accession>
<evidence type="ECO:0000259" key="4">
    <source>
        <dbReference type="PROSITE" id="PS50055"/>
    </source>
</evidence>
<dbReference type="Gene3D" id="3.90.190.10">
    <property type="entry name" value="Protein tyrosine phosphatase superfamily"/>
    <property type="match status" value="1"/>
</dbReference>
<evidence type="ECO:0000256" key="2">
    <source>
        <dbReference type="ARBA" id="ARBA00022989"/>
    </source>
</evidence>
<dbReference type="GO" id="GO:0043235">
    <property type="term" value="C:receptor complex"/>
    <property type="evidence" value="ECO:0007669"/>
    <property type="project" value="TreeGrafter"/>
</dbReference>
<evidence type="ECO:0000313" key="7">
    <source>
        <dbReference type="Proteomes" id="UP000694568"/>
    </source>
</evidence>
<keyword evidence="7" id="KW-1185">Reference proteome</keyword>
<dbReference type="Proteomes" id="UP000694568">
    <property type="component" value="Unplaced"/>
</dbReference>
<feature type="domain" description="Tyrosine specific protein phosphatases" evidence="5">
    <location>
        <begin position="78"/>
        <end position="147"/>
    </location>
</feature>
<keyword evidence="1" id="KW-0812">Transmembrane</keyword>
<feature type="domain" description="Tyrosine-protein phosphatase" evidence="4">
    <location>
        <begin position="1"/>
        <end position="160"/>
    </location>
</feature>
<evidence type="ECO:0000313" key="6">
    <source>
        <dbReference type="Ensembl" id="ENSSLUP00000002771.1"/>
    </source>
</evidence>
<dbReference type="PANTHER" id="PTHR46957">
    <property type="entry name" value="CYTOKINE RECEPTOR"/>
    <property type="match status" value="1"/>
</dbReference>
<organism evidence="6 7">
    <name type="scientific">Sander lucioperca</name>
    <name type="common">Pike-perch</name>
    <name type="synonym">Perca lucioperca</name>
    <dbReference type="NCBI Taxonomy" id="283035"/>
    <lineage>
        <taxon>Eukaryota</taxon>
        <taxon>Metazoa</taxon>
        <taxon>Chordata</taxon>
        <taxon>Craniata</taxon>
        <taxon>Vertebrata</taxon>
        <taxon>Euteleostomi</taxon>
        <taxon>Actinopterygii</taxon>
        <taxon>Neopterygii</taxon>
        <taxon>Teleostei</taxon>
        <taxon>Neoteleostei</taxon>
        <taxon>Acanthomorphata</taxon>
        <taxon>Eupercaria</taxon>
        <taxon>Perciformes</taxon>
        <taxon>Percoidei</taxon>
        <taxon>Percidae</taxon>
        <taxon>Luciopercinae</taxon>
        <taxon>Sander</taxon>
    </lineage>
</organism>